<dbReference type="eggNOG" id="COG0457">
    <property type="taxonomic scope" value="Bacteria"/>
</dbReference>
<dbReference type="GO" id="GO:0003677">
    <property type="term" value="F:DNA binding"/>
    <property type="evidence" value="ECO:0007669"/>
    <property type="project" value="InterPro"/>
</dbReference>
<reference evidence="1 2" key="1">
    <citation type="journal article" date="2012" name="J. Bacteriol.">
        <title>Complete genome sequence of Nocardia brasiliensis HUJEG-1.</title>
        <authorList>
            <person name="Vera-Cabrera L."/>
            <person name="Ortiz-Lopez R."/>
            <person name="Elizondo-Gonzalez R."/>
            <person name="Perez-Maya A.A."/>
            <person name="Ocampo-Candiani J."/>
        </authorList>
    </citation>
    <scope>NUCLEOTIDE SEQUENCE [LARGE SCALE GENOMIC DNA]</scope>
    <source>
        <strain evidence="2">ATCC 700358</strain>
    </source>
</reference>
<dbReference type="SUPFAM" id="SSF47413">
    <property type="entry name" value="lambda repressor-like DNA-binding domains"/>
    <property type="match status" value="1"/>
</dbReference>
<accession>K0EVQ2</accession>
<dbReference type="STRING" id="1133849.O3I_015990"/>
<dbReference type="AlphaFoldDB" id="K0EVQ2"/>
<evidence type="ECO:0000313" key="2">
    <source>
        <dbReference type="Proteomes" id="UP000006304"/>
    </source>
</evidence>
<dbReference type="HOGENOM" id="CLU_033540_1_0_11"/>
<dbReference type="KEGG" id="nbr:O3I_015990"/>
<dbReference type="RefSeq" id="WP_014984014.1">
    <property type="nucleotide sequence ID" value="NC_018681.1"/>
</dbReference>
<protein>
    <submittedName>
        <fullName evidence="1">Putative XRE family transcriptional regulator</fullName>
    </submittedName>
</protein>
<dbReference type="Proteomes" id="UP000006304">
    <property type="component" value="Chromosome"/>
</dbReference>
<dbReference type="Pfam" id="PF13560">
    <property type="entry name" value="HTH_31"/>
    <property type="match status" value="1"/>
</dbReference>
<proteinExistence type="predicted"/>
<sequence>MQSQRSDHPAGGLSIGSRIEFRRRQCGLSRRVVANLVGRSEEWLRLVEIGRQSLDSVRLIVRLADVLRIENIGELIEWPTHHTLTRPDDGRKIVSSYAQALLSGDPPPSSGDVSLNSLNADLSRCIEIWESSAKPYTLTVEILPSLIAGSNHLYWMTHDPSVGQVSVRAHQLACMLLSRLGSFTIAVIAAERCVNVAKSVGEPILVATSSLHRASAMLALGHSLQSIYLSHSANKPYTVDFREMAIEGSRLLVAATAAAGKNDVRAADECIDRAIGIANNLRVESRVGEFNFGMTAIGLTRMKIALLRSEIAEIPRIAALMEIPESYPPACISEFHIILAYAFCQKNEDVAAAYSLSRAADLCPEEIFLNPCAREVIEILIHRQNNLVRQDITRLLSRIALFD</sequence>
<gene>
    <name evidence="1" type="ORF">O3I_015990</name>
</gene>
<dbReference type="Gene3D" id="1.10.260.40">
    <property type="entry name" value="lambda repressor-like DNA-binding domains"/>
    <property type="match status" value="1"/>
</dbReference>
<evidence type="ECO:0000313" key="1">
    <source>
        <dbReference type="EMBL" id="AFU01159.1"/>
    </source>
</evidence>
<organism evidence="1 2">
    <name type="scientific">Nocardia brasiliensis (strain ATCC 700358 / HUJEG-1)</name>
    <dbReference type="NCBI Taxonomy" id="1133849"/>
    <lineage>
        <taxon>Bacteria</taxon>
        <taxon>Bacillati</taxon>
        <taxon>Actinomycetota</taxon>
        <taxon>Actinomycetes</taxon>
        <taxon>Mycobacteriales</taxon>
        <taxon>Nocardiaceae</taxon>
        <taxon>Nocardia</taxon>
    </lineage>
</organism>
<keyword evidence="2" id="KW-1185">Reference proteome</keyword>
<dbReference type="EMBL" id="CP003876">
    <property type="protein sequence ID" value="AFU01159.1"/>
    <property type="molecule type" value="Genomic_DNA"/>
</dbReference>
<dbReference type="InterPro" id="IPR010982">
    <property type="entry name" value="Lambda_DNA-bd_dom_sf"/>
</dbReference>
<name>K0EVQ2_NOCB7</name>